<evidence type="ECO:0000313" key="2">
    <source>
        <dbReference type="Proteomes" id="UP000321805"/>
    </source>
</evidence>
<dbReference type="AlphaFoldDB" id="A0A5B8U6I2"/>
<keyword evidence="2" id="KW-1185">Reference proteome</keyword>
<sequence>MSTGHAPTPQQCLQLIETARSELRTIGNPAYLCAVVDADGVCDILPLVFSSAGPAIDHGCRASRDLSDGQRAVLVARQADASRLTFRVLCPSTMRTLHLLREALVEDESALADAWC</sequence>
<dbReference type="Proteomes" id="UP000321805">
    <property type="component" value="Chromosome"/>
</dbReference>
<dbReference type="RefSeq" id="WP_146920542.1">
    <property type="nucleotide sequence ID" value="NZ_CP042430.1"/>
</dbReference>
<organism evidence="1 2">
    <name type="scientific">Baekduia soli</name>
    <dbReference type="NCBI Taxonomy" id="496014"/>
    <lineage>
        <taxon>Bacteria</taxon>
        <taxon>Bacillati</taxon>
        <taxon>Actinomycetota</taxon>
        <taxon>Thermoleophilia</taxon>
        <taxon>Solirubrobacterales</taxon>
        <taxon>Baekduiaceae</taxon>
        <taxon>Baekduia</taxon>
    </lineage>
</organism>
<proteinExistence type="predicted"/>
<evidence type="ECO:0000313" key="1">
    <source>
        <dbReference type="EMBL" id="QEC48706.1"/>
    </source>
</evidence>
<name>A0A5B8U6I2_9ACTN</name>
<gene>
    <name evidence="1" type="ORF">FSW04_14755</name>
</gene>
<protein>
    <submittedName>
        <fullName evidence="1">Uncharacterized protein</fullName>
    </submittedName>
</protein>
<accession>A0A5B8U6I2</accession>
<reference evidence="1 2" key="1">
    <citation type="journal article" date="2018" name="J. Microbiol.">
        <title>Baekduia soli gen. nov., sp. nov., a novel bacterium isolated from the soil of Baekdu Mountain and proposal of a novel family name, Baekduiaceae fam. nov.</title>
        <authorList>
            <person name="An D.S."/>
            <person name="Siddiqi M.Z."/>
            <person name="Kim K.H."/>
            <person name="Yu H.S."/>
            <person name="Im W.T."/>
        </authorList>
    </citation>
    <scope>NUCLEOTIDE SEQUENCE [LARGE SCALE GENOMIC DNA]</scope>
    <source>
        <strain evidence="1 2">BR7-21</strain>
    </source>
</reference>
<dbReference type="KEGG" id="bsol:FSW04_14755"/>
<dbReference type="OrthoDB" id="9835489at2"/>
<dbReference type="EMBL" id="CP042430">
    <property type="protein sequence ID" value="QEC48706.1"/>
    <property type="molecule type" value="Genomic_DNA"/>
</dbReference>